<feature type="compositionally biased region" description="Basic and acidic residues" evidence="1">
    <location>
        <begin position="1"/>
        <end position="23"/>
    </location>
</feature>
<keyword evidence="3" id="KW-1185">Reference proteome</keyword>
<evidence type="ECO:0000313" key="2">
    <source>
        <dbReference type="EMBL" id="KAH9315371.1"/>
    </source>
</evidence>
<reference evidence="2 3" key="1">
    <citation type="journal article" date="2021" name="Nat. Plants">
        <title>The Taxus genome provides insights into paclitaxel biosynthesis.</title>
        <authorList>
            <person name="Xiong X."/>
            <person name="Gou J."/>
            <person name="Liao Q."/>
            <person name="Li Y."/>
            <person name="Zhou Q."/>
            <person name="Bi G."/>
            <person name="Li C."/>
            <person name="Du R."/>
            <person name="Wang X."/>
            <person name="Sun T."/>
            <person name="Guo L."/>
            <person name="Liang H."/>
            <person name="Lu P."/>
            <person name="Wu Y."/>
            <person name="Zhang Z."/>
            <person name="Ro D.K."/>
            <person name="Shang Y."/>
            <person name="Huang S."/>
            <person name="Yan J."/>
        </authorList>
    </citation>
    <scope>NUCLEOTIDE SEQUENCE [LARGE SCALE GENOMIC DNA]</scope>
    <source>
        <strain evidence="2">Ta-2019</strain>
    </source>
</reference>
<sequence>AATVWKTREIPFKTGHESNKVDSESSEWETGSETDLITADLETATREVNRH</sequence>
<feature type="non-terminal residue" evidence="2">
    <location>
        <position position="51"/>
    </location>
</feature>
<feature type="region of interest" description="Disordered" evidence="1">
    <location>
        <begin position="1"/>
        <end position="35"/>
    </location>
</feature>
<dbReference type="AlphaFoldDB" id="A0AA38G340"/>
<evidence type="ECO:0000313" key="3">
    <source>
        <dbReference type="Proteomes" id="UP000824469"/>
    </source>
</evidence>
<name>A0AA38G340_TAXCH</name>
<gene>
    <name evidence="2" type="ORF">KI387_023998</name>
</gene>
<protein>
    <submittedName>
        <fullName evidence="2">Uncharacterized protein</fullName>
    </submittedName>
</protein>
<dbReference type="EMBL" id="JAHRHJ020000005">
    <property type="protein sequence ID" value="KAH9315371.1"/>
    <property type="molecule type" value="Genomic_DNA"/>
</dbReference>
<proteinExistence type="predicted"/>
<evidence type="ECO:0000256" key="1">
    <source>
        <dbReference type="SAM" id="MobiDB-lite"/>
    </source>
</evidence>
<feature type="non-terminal residue" evidence="2">
    <location>
        <position position="1"/>
    </location>
</feature>
<comment type="caution">
    <text evidence="2">The sequence shown here is derived from an EMBL/GenBank/DDBJ whole genome shotgun (WGS) entry which is preliminary data.</text>
</comment>
<dbReference type="Proteomes" id="UP000824469">
    <property type="component" value="Unassembled WGS sequence"/>
</dbReference>
<organism evidence="2 3">
    <name type="scientific">Taxus chinensis</name>
    <name type="common">Chinese yew</name>
    <name type="synonym">Taxus wallichiana var. chinensis</name>
    <dbReference type="NCBI Taxonomy" id="29808"/>
    <lineage>
        <taxon>Eukaryota</taxon>
        <taxon>Viridiplantae</taxon>
        <taxon>Streptophyta</taxon>
        <taxon>Embryophyta</taxon>
        <taxon>Tracheophyta</taxon>
        <taxon>Spermatophyta</taxon>
        <taxon>Pinopsida</taxon>
        <taxon>Pinidae</taxon>
        <taxon>Conifers II</taxon>
        <taxon>Cupressales</taxon>
        <taxon>Taxaceae</taxon>
        <taxon>Taxus</taxon>
    </lineage>
</organism>
<accession>A0AA38G340</accession>